<keyword evidence="2" id="KW-0472">Membrane</keyword>
<dbReference type="EMBL" id="JAHRHJ020000005">
    <property type="protein sequence ID" value="KAH9316717.1"/>
    <property type="molecule type" value="Genomic_DNA"/>
</dbReference>
<dbReference type="InterPro" id="IPR056768">
    <property type="entry name" value="THU_Piezo"/>
</dbReference>
<comment type="caution">
    <text evidence="4">The sequence shown here is derived from an EMBL/GenBank/DDBJ whole genome shotgun (WGS) entry which is preliminary data.</text>
</comment>
<evidence type="ECO:0000259" key="3">
    <source>
        <dbReference type="Pfam" id="PF23188"/>
    </source>
</evidence>
<keyword evidence="2" id="KW-0812">Transmembrane</keyword>
<dbReference type="InterPro" id="IPR027272">
    <property type="entry name" value="Piezo"/>
</dbReference>
<feature type="non-terminal residue" evidence="4">
    <location>
        <position position="1"/>
    </location>
</feature>
<feature type="transmembrane region" description="Helical" evidence="2">
    <location>
        <begin position="394"/>
        <end position="414"/>
    </location>
</feature>
<feature type="compositionally biased region" description="Basic and acidic residues" evidence="1">
    <location>
        <begin position="805"/>
        <end position="814"/>
    </location>
</feature>
<sequence>FVLIYVLSSFPSLQTWLSTIVSYPNMGFKPGASLFKNVWQSLAILVVMQLHRYERMESSVELPSGNVNESIQSNIGVVGFVKRFLIWHSGKILSLAVFYASISPVSVFGFVYLITLVFTTSFPKTSRFPAKFYTCYTGFLIACEYLFQMWGSQAQMFPGQKLAGLSAWLGFQVFGNGFWGIELGLRSKTLVIVACMLQYNTFRWLEQLPSSLINTEKWEEPCHLFISHESKLKKNAESPPEISTSMDRPLYQEKSHLDGDSDSGKLGESLGNGPCSLFDTGVTSGSTGLNFETRLSNRSPQEYSFSSFWGSSRESHKWNKKLLFALRKERYDAQLHTVKLYLKFWAENVFNLFGLEMNMLIFLLASFVVLNSISLFYVAVLGLCILLNQRALHLLWPVCVFMFACILLIEYLALGNVFQHWIHHDTPQVHCHNCRDSSEIHYSYCEKCWLGVVVDDRQMLVTYFLVFFIASFKLRANFSAGYIGSDSYHHLQSQRIDRSVWEDISFETKAEWTWFDHFRLFFYRHLLDVVLILVLITGTLEYDILHLGYLGFALVFFRMRQTIMKKKNRIFRFLRLYNFILIVLSLIFQSPFFGDVNNSTYSMPGFLYGVVGLYKYDYGFRITSRSALVDIVIFCLLSIQSFIFQLKAFDQVLNYLEAEKIDAMLHAQEKRAAWKTAQLQHSREIEDHKQKRHLQVEKMKAEICHLQNHLSEPYSAQNYSNPCLACEINNQRGTISQIESSANIQEHSEISREQKIVDQLQHDPPYSYDGKEGNHSIVRKRKNSHLQEFPCPTVISTGGRGMNEGSKEKIHKQSSDSPAFEITELEESTVNTTPQSESFKGLKIEKGKEQKENPLASAVQLIGDGVSQVHSLGNQAMANIVSFFNIEQCDSDSKEVSSTEDKENDLPNNGNGIKEFGSGHIDETFSTHSIGERDVYKEKSQWFSKLARYCWSKVRSNSDAICYFCFVFVFLWNFSLLTMVYLAVLFLYALLVNPGPSHLFWLTMLIYTELNIFIQYVYQISVRHCGLKVGSHLQLEIGFPPIGVTSSFVITVFPLFIVYFSTLIQSSIKARDGEWMSATENVFHGKGMTYMKTNYRTMQLKEKLFSLKQSVINTVKLSGRGLERYWTSLTHGSESPPYFVQISMNVTALAKRWYST</sequence>
<feature type="region of interest" description="Disordered" evidence="1">
    <location>
        <begin position="794"/>
        <end position="817"/>
    </location>
</feature>
<dbReference type="PANTHER" id="PTHR13167:SF25">
    <property type="entry name" value="PIEZO-TYPE MECHANOSENSITIVE ION CHANNEL COMPONENT"/>
    <property type="match status" value="1"/>
</dbReference>
<feature type="transmembrane region" description="Helical" evidence="2">
    <location>
        <begin position="576"/>
        <end position="593"/>
    </location>
</feature>
<dbReference type="Proteomes" id="UP000824469">
    <property type="component" value="Unassembled WGS sequence"/>
</dbReference>
<dbReference type="PANTHER" id="PTHR13167">
    <property type="entry name" value="PIEZO-TYPE MECHANOSENSITIVE ION CHANNEL COMPONENT"/>
    <property type="match status" value="1"/>
</dbReference>
<reference evidence="4 5" key="1">
    <citation type="journal article" date="2021" name="Nat. Plants">
        <title>The Taxus genome provides insights into paclitaxel biosynthesis.</title>
        <authorList>
            <person name="Xiong X."/>
            <person name="Gou J."/>
            <person name="Liao Q."/>
            <person name="Li Y."/>
            <person name="Zhou Q."/>
            <person name="Bi G."/>
            <person name="Li C."/>
            <person name="Du R."/>
            <person name="Wang X."/>
            <person name="Sun T."/>
            <person name="Guo L."/>
            <person name="Liang H."/>
            <person name="Lu P."/>
            <person name="Wu Y."/>
            <person name="Zhang Z."/>
            <person name="Ro D.K."/>
            <person name="Shang Y."/>
            <person name="Huang S."/>
            <person name="Yan J."/>
        </authorList>
    </citation>
    <scope>NUCLEOTIDE SEQUENCE [LARGE SCALE GENOMIC DNA]</scope>
    <source>
        <strain evidence="4">Ta-2019</strain>
    </source>
</reference>
<feature type="transmembrane region" description="Helical" evidence="2">
    <location>
        <begin position="966"/>
        <end position="992"/>
    </location>
</feature>
<evidence type="ECO:0000313" key="5">
    <source>
        <dbReference type="Proteomes" id="UP000824469"/>
    </source>
</evidence>
<keyword evidence="5" id="KW-1185">Reference proteome</keyword>
<feature type="transmembrane region" description="Helical" evidence="2">
    <location>
        <begin position="529"/>
        <end position="556"/>
    </location>
</feature>
<dbReference type="GO" id="GO:0008381">
    <property type="term" value="F:mechanosensitive monoatomic ion channel activity"/>
    <property type="evidence" value="ECO:0007669"/>
    <property type="project" value="InterPro"/>
</dbReference>
<name>A0AA38LDH7_TAXCH</name>
<dbReference type="GO" id="GO:0005261">
    <property type="term" value="F:monoatomic cation channel activity"/>
    <property type="evidence" value="ECO:0007669"/>
    <property type="project" value="TreeGrafter"/>
</dbReference>
<feature type="transmembrane region" description="Helical" evidence="2">
    <location>
        <begin position="92"/>
        <end position="118"/>
    </location>
</feature>
<evidence type="ECO:0000256" key="2">
    <source>
        <dbReference type="SAM" id="Phobius"/>
    </source>
</evidence>
<evidence type="ECO:0000256" key="1">
    <source>
        <dbReference type="SAM" id="MobiDB-lite"/>
    </source>
</evidence>
<feature type="transmembrane region" description="Helical" evidence="2">
    <location>
        <begin position="360"/>
        <end position="388"/>
    </location>
</feature>
<gene>
    <name evidence="4" type="ORF">KI387_025344</name>
</gene>
<dbReference type="AlphaFoldDB" id="A0AA38LDH7"/>
<accession>A0AA38LDH7</accession>
<organism evidence="4 5">
    <name type="scientific">Taxus chinensis</name>
    <name type="common">Chinese yew</name>
    <name type="synonym">Taxus wallichiana var. chinensis</name>
    <dbReference type="NCBI Taxonomy" id="29808"/>
    <lineage>
        <taxon>Eukaryota</taxon>
        <taxon>Viridiplantae</taxon>
        <taxon>Streptophyta</taxon>
        <taxon>Embryophyta</taxon>
        <taxon>Tracheophyta</taxon>
        <taxon>Spermatophyta</taxon>
        <taxon>Pinopsida</taxon>
        <taxon>Pinidae</taxon>
        <taxon>Conifers II</taxon>
        <taxon>Cupressales</taxon>
        <taxon>Taxaceae</taxon>
        <taxon>Taxus</taxon>
    </lineage>
</organism>
<feature type="domain" description="Piezo transmembrane helical unit" evidence="3">
    <location>
        <begin position="956"/>
        <end position="1030"/>
    </location>
</feature>
<feature type="transmembrane region" description="Helical" evidence="2">
    <location>
        <begin position="1038"/>
        <end position="1061"/>
    </location>
</feature>
<feature type="transmembrane region" description="Helical" evidence="2">
    <location>
        <begin position="999"/>
        <end position="1018"/>
    </location>
</feature>
<dbReference type="GO" id="GO:0016020">
    <property type="term" value="C:membrane"/>
    <property type="evidence" value="ECO:0007669"/>
    <property type="project" value="InterPro"/>
</dbReference>
<keyword evidence="2" id="KW-1133">Transmembrane helix</keyword>
<feature type="compositionally biased region" description="Basic and acidic residues" evidence="1">
    <location>
        <begin position="250"/>
        <end position="263"/>
    </location>
</feature>
<protein>
    <recommendedName>
        <fullName evidence="3">Piezo transmembrane helical unit domain-containing protein</fullName>
    </recommendedName>
</protein>
<dbReference type="GO" id="GO:0050982">
    <property type="term" value="P:detection of mechanical stimulus"/>
    <property type="evidence" value="ECO:0007669"/>
    <property type="project" value="TreeGrafter"/>
</dbReference>
<dbReference type="GO" id="GO:0042391">
    <property type="term" value="P:regulation of membrane potential"/>
    <property type="evidence" value="ECO:0007669"/>
    <property type="project" value="TreeGrafter"/>
</dbReference>
<feature type="transmembrane region" description="Helical" evidence="2">
    <location>
        <begin position="628"/>
        <end position="646"/>
    </location>
</feature>
<feature type="region of interest" description="Disordered" evidence="1">
    <location>
        <begin position="235"/>
        <end position="263"/>
    </location>
</feature>
<feature type="transmembrane region" description="Helical" evidence="2">
    <location>
        <begin position="130"/>
        <end position="147"/>
    </location>
</feature>
<dbReference type="GO" id="GO:0071260">
    <property type="term" value="P:cellular response to mechanical stimulus"/>
    <property type="evidence" value="ECO:0007669"/>
    <property type="project" value="TreeGrafter"/>
</dbReference>
<dbReference type="Pfam" id="PF23188">
    <property type="entry name" value="THU_Piezo1"/>
    <property type="match status" value="1"/>
</dbReference>
<evidence type="ECO:0000313" key="4">
    <source>
        <dbReference type="EMBL" id="KAH9316717.1"/>
    </source>
</evidence>
<proteinExistence type="predicted"/>